<feature type="region of interest" description="Disordered" evidence="1">
    <location>
        <begin position="1"/>
        <end position="20"/>
    </location>
</feature>
<reference evidence="2" key="1">
    <citation type="submission" date="2019-11" db="UniProtKB">
        <authorList>
            <consortium name="WormBaseParasite"/>
        </authorList>
    </citation>
    <scope>IDENTIFICATION</scope>
</reference>
<dbReference type="WBParaSite" id="MCU_014862-RA">
    <property type="protein sequence ID" value="MCU_014862-RA"/>
    <property type="gene ID" value="MCU_014862"/>
</dbReference>
<organism evidence="2">
    <name type="scientific">Mesocestoides corti</name>
    <name type="common">Flatworm</name>
    <dbReference type="NCBI Taxonomy" id="53468"/>
    <lineage>
        <taxon>Eukaryota</taxon>
        <taxon>Metazoa</taxon>
        <taxon>Spiralia</taxon>
        <taxon>Lophotrochozoa</taxon>
        <taxon>Platyhelminthes</taxon>
        <taxon>Cestoda</taxon>
        <taxon>Eucestoda</taxon>
        <taxon>Cyclophyllidea</taxon>
        <taxon>Mesocestoididae</taxon>
        <taxon>Mesocestoides</taxon>
    </lineage>
</organism>
<dbReference type="AlphaFoldDB" id="A0A5K3G296"/>
<protein>
    <submittedName>
        <fullName evidence="2">30S ribosomal protein S9</fullName>
    </submittedName>
</protein>
<name>A0A5K3G296_MESCO</name>
<evidence type="ECO:0000256" key="1">
    <source>
        <dbReference type="SAM" id="MobiDB-lite"/>
    </source>
</evidence>
<sequence>MFPAHDVVSRAATHGLRSDKQVVPAVWERPQTGEHGLKPTRFRANRPGRRRTGGKKRLTK</sequence>
<proteinExistence type="predicted"/>
<evidence type="ECO:0000313" key="2">
    <source>
        <dbReference type="WBParaSite" id="MCU_014862-RA"/>
    </source>
</evidence>
<feature type="region of interest" description="Disordered" evidence="1">
    <location>
        <begin position="29"/>
        <end position="60"/>
    </location>
</feature>
<accession>A0A5K3G296</accession>
<feature type="compositionally biased region" description="Basic residues" evidence="1">
    <location>
        <begin position="38"/>
        <end position="60"/>
    </location>
</feature>